<dbReference type="InterPro" id="IPR007712">
    <property type="entry name" value="RelE/ParE_toxin"/>
</dbReference>
<dbReference type="GO" id="GO:0006401">
    <property type="term" value="P:RNA catabolic process"/>
    <property type="evidence" value="ECO:0007669"/>
    <property type="project" value="InterPro"/>
</dbReference>
<reference evidence="3" key="1">
    <citation type="submission" date="2020-10" db="EMBL/GenBank/DDBJ databases">
        <authorList>
            <person name="Gilroy R."/>
        </authorList>
    </citation>
    <scope>NUCLEOTIDE SEQUENCE</scope>
    <source>
        <strain evidence="3">ChiHcec3-6078</strain>
    </source>
</reference>
<dbReference type="InterPro" id="IPR009614">
    <property type="entry name" value="YoeB_toxin"/>
</dbReference>
<dbReference type="SUPFAM" id="SSF143011">
    <property type="entry name" value="RelE-like"/>
    <property type="match status" value="1"/>
</dbReference>
<comment type="caution">
    <text evidence="3">The sequence shown here is derived from an EMBL/GenBank/DDBJ whole genome shotgun (WGS) entry which is preliminary data.</text>
</comment>
<evidence type="ECO:0000313" key="3">
    <source>
        <dbReference type="EMBL" id="HIU25077.1"/>
    </source>
</evidence>
<dbReference type="EMBL" id="DVMP01000023">
    <property type="protein sequence ID" value="HIU25077.1"/>
    <property type="molecule type" value="Genomic_DNA"/>
</dbReference>
<proteinExistence type="predicted"/>
<evidence type="ECO:0000256" key="2">
    <source>
        <dbReference type="ARBA" id="ARBA00050056"/>
    </source>
</evidence>
<evidence type="ECO:0000313" key="4">
    <source>
        <dbReference type="Proteomes" id="UP000824090"/>
    </source>
</evidence>
<evidence type="ECO:0000256" key="1">
    <source>
        <dbReference type="ARBA" id="ARBA00022649"/>
    </source>
</evidence>
<dbReference type="NCBIfam" id="TIGR02385">
    <property type="entry name" value="RelE_StbE"/>
    <property type="match status" value="1"/>
</dbReference>
<gene>
    <name evidence="3" type="ORF">IAC50_01080</name>
</gene>
<dbReference type="AlphaFoldDB" id="A0A9D1HZQ4"/>
<reference evidence="3" key="2">
    <citation type="journal article" date="2021" name="PeerJ">
        <title>Extensive microbial diversity within the chicken gut microbiome revealed by metagenomics and culture.</title>
        <authorList>
            <person name="Gilroy R."/>
            <person name="Ravi A."/>
            <person name="Getino M."/>
            <person name="Pursley I."/>
            <person name="Horton D.L."/>
            <person name="Alikhan N.F."/>
            <person name="Baker D."/>
            <person name="Gharbi K."/>
            <person name="Hall N."/>
            <person name="Watson M."/>
            <person name="Adriaenssens E.M."/>
            <person name="Foster-Nyarko E."/>
            <person name="Jarju S."/>
            <person name="Secka A."/>
            <person name="Antonio M."/>
            <person name="Oren A."/>
            <person name="Chaudhuri R.R."/>
            <person name="La Ragione R."/>
            <person name="Hildebrand F."/>
            <person name="Pallen M.J."/>
        </authorList>
    </citation>
    <scope>NUCLEOTIDE SEQUENCE</scope>
    <source>
        <strain evidence="3">ChiHcec3-6078</strain>
    </source>
</reference>
<keyword evidence="1" id="KW-1277">Toxin-antitoxin system</keyword>
<dbReference type="GO" id="GO:0004519">
    <property type="term" value="F:endonuclease activity"/>
    <property type="evidence" value="ECO:0007669"/>
    <property type="project" value="InterPro"/>
</dbReference>
<protein>
    <recommendedName>
        <fullName evidence="2">Endoribonuclease YoeB</fullName>
    </recommendedName>
</protein>
<sequence length="84" mass="9908">MYRILFSSRAEKDKKRLKEAGLEERAKEILNKMCEDPFAAPPAFRALKGNLAGFYSKRINIKHRLVYQVIPEERIIKVLRIWTC</sequence>
<dbReference type="Gene3D" id="3.30.2310.20">
    <property type="entry name" value="RelE-like"/>
    <property type="match status" value="1"/>
</dbReference>
<dbReference type="Proteomes" id="UP000824090">
    <property type="component" value="Unassembled WGS sequence"/>
</dbReference>
<organism evidence="3 4">
    <name type="scientific">Candidatus Allocopromorpha excrementigallinarum</name>
    <dbReference type="NCBI Taxonomy" id="2840742"/>
    <lineage>
        <taxon>Bacteria</taxon>
        <taxon>Bacillati</taxon>
        <taxon>Bacillota</taxon>
        <taxon>Clostridia</taxon>
        <taxon>Eubacteriales</taxon>
        <taxon>Eubacteriaceae</taxon>
        <taxon>Eubacteriaceae incertae sedis</taxon>
        <taxon>Candidatus Allocopromorpha</taxon>
    </lineage>
</organism>
<dbReference type="InterPro" id="IPR035093">
    <property type="entry name" value="RelE/ParE_toxin_dom_sf"/>
</dbReference>
<dbReference type="NCBIfam" id="TIGR02116">
    <property type="entry name" value="toxin_Txe_YoeB"/>
    <property type="match status" value="1"/>
</dbReference>
<dbReference type="Pfam" id="PF06769">
    <property type="entry name" value="YoeB_toxin"/>
    <property type="match status" value="1"/>
</dbReference>
<name>A0A9D1HZQ4_9FIRM</name>
<accession>A0A9D1HZQ4</accession>